<dbReference type="Proteomes" id="UP000033220">
    <property type="component" value="Chromosome DSM 122"/>
</dbReference>
<protein>
    <submittedName>
        <fullName evidence="1">Methyltransferase, homolog</fullName>
    </submittedName>
</protein>
<evidence type="ECO:0000313" key="1">
    <source>
        <dbReference type="EMBL" id="CCG07798.1"/>
    </source>
</evidence>
<keyword evidence="1" id="KW-0808">Transferase</keyword>
<dbReference type="STRING" id="1150469.RSPPHO_01172"/>
<keyword evidence="1" id="KW-0489">Methyltransferase</keyword>
<dbReference type="GO" id="GO:0008168">
    <property type="term" value="F:methyltransferase activity"/>
    <property type="evidence" value="ECO:0007669"/>
    <property type="project" value="UniProtKB-KW"/>
</dbReference>
<proteinExistence type="predicted"/>
<organism evidence="1 2">
    <name type="scientific">Pararhodospirillum photometricum DSM 122</name>
    <dbReference type="NCBI Taxonomy" id="1150469"/>
    <lineage>
        <taxon>Bacteria</taxon>
        <taxon>Pseudomonadati</taxon>
        <taxon>Pseudomonadota</taxon>
        <taxon>Alphaproteobacteria</taxon>
        <taxon>Rhodospirillales</taxon>
        <taxon>Rhodospirillaceae</taxon>
        <taxon>Pararhodospirillum</taxon>
    </lineage>
</organism>
<sequence>MDRYITSSFFGIKDPQNFVNGLQQLVFSLNGKKSIYAGDNLIALHRNMGFLEDQALRNAHATHFPGAQAAGLLWRLHVLTWAVGQARRVPGDLVECSAHEGRLVRVVCDVLGEAPDRRFHLFEHTNASRPSPALRDRLAGLQTVVLHEGHMTDLLAAPLPEAIAFLHLALTDGEAAMVALTSLFERLVPGGLLVLDTYGWQGYTEQQIREELWLGERGCYVLELPTGQGIVIR</sequence>
<dbReference type="Gene3D" id="3.40.50.150">
    <property type="entry name" value="Vaccinia Virus protein VP39"/>
    <property type="match status" value="1"/>
</dbReference>
<evidence type="ECO:0000313" key="2">
    <source>
        <dbReference type="Proteomes" id="UP000033220"/>
    </source>
</evidence>
<keyword evidence="2" id="KW-1185">Reference proteome</keyword>
<dbReference type="KEGG" id="rpm:RSPPHO_01172"/>
<dbReference type="EMBL" id="HE663493">
    <property type="protein sequence ID" value="CCG07798.1"/>
    <property type="molecule type" value="Genomic_DNA"/>
</dbReference>
<dbReference type="RefSeq" id="WP_014414437.1">
    <property type="nucleotide sequence ID" value="NC_017059.1"/>
</dbReference>
<dbReference type="HOGENOM" id="CLU_061342_1_0_5"/>
<dbReference type="OrthoDB" id="9811332at2"/>
<dbReference type="AlphaFoldDB" id="H6SSB9"/>
<dbReference type="InterPro" id="IPR029063">
    <property type="entry name" value="SAM-dependent_MTases_sf"/>
</dbReference>
<gene>
    <name evidence="1" type="ORF">RSPPHO_01172</name>
</gene>
<dbReference type="eggNOG" id="COG4122">
    <property type="taxonomic scope" value="Bacteria"/>
</dbReference>
<dbReference type="GO" id="GO:0032259">
    <property type="term" value="P:methylation"/>
    <property type="evidence" value="ECO:0007669"/>
    <property type="project" value="UniProtKB-KW"/>
</dbReference>
<name>H6SSB9_PARPM</name>
<dbReference type="PATRIC" id="fig|1150469.3.peg.1329"/>
<accession>H6SSB9</accession>
<reference evidence="1 2" key="1">
    <citation type="submission" date="2012-02" db="EMBL/GenBank/DDBJ databases">
        <title>Shotgun genome sequence of Phaeospirillum photometricum DSM 122.</title>
        <authorList>
            <person name="Duquesne K."/>
            <person name="Sturgis J."/>
        </authorList>
    </citation>
    <scope>NUCLEOTIDE SEQUENCE [LARGE SCALE GENOMIC DNA]</scope>
    <source>
        <strain evidence="2">DSM122</strain>
    </source>
</reference>